<feature type="transmembrane region" description="Helical" evidence="1">
    <location>
        <begin position="6"/>
        <end position="29"/>
    </location>
</feature>
<protein>
    <submittedName>
        <fullName evidence="2">Uncharacterized protein</fullName>
    </submittedName>
</protein>
<accession>A0ABW5C1Y3</accession>
<dbReference type="RefSeq" id="WP_247347685.1">
    <property type="nucleotide sequence ID" value="NZ_CP095551.1"/>
</dbReference>
<comment type="caution">
    <text evidence="2">The sequence shown here is derived from an EMBL/GenBank/DDBJ whole genome shotgun (WGS) entry which is preliminary data.</text>
</comment>
<dbReference type="Proteomes" id="UP001597318">
    <property type="component" value="Unassembled WGS sequence"/>
</dbReference>
<organism evidence="2 3">
    <name type="scientific">Metabacillus endolithicus</name>
    <dbReference type="NCBI Taxonomy" id="1535204"/>
    <lineage>
        <taxon>Bacteria</taxon>
        <taxon>Bacillati</taxon>
        <taxon>Bacillota</taxon>
        <taxon>Bacilli</taxon>
        <taxon>Bacillales</taxon>
        <taxon>Bacillaceae</taxon>
        <taxon>Metabacillus</taxon>
    </lineage>
</organism>
<dbReference type="EMBL" id="JBHUIK010000007">
    <property type="protein sequence ID" value="MFD2216418.1"/>
    <property type="molecule type" value="Genomic_DNA"/>
</dbReference>
<keyword evidence="1" id="KW-0812">Transmembrane</keyword>
<evidence type="ECO:0000313" key="3">
    <source>
        <dbReference type="Proteomes" id="UP001597318"/>
    </source>
</evidence>
<gene>
    <name evidence="2" type="ORF">ACFSKK_22335</name>
</gene>
<sequence>MKKKGFIPSIIFWSIILVFILILALFVFWGEDIREKIKEGFTDDEPVSVESN</sequence>
<proteinExistence type="predicted"/>
<evidence type="ECO:0000313" key="2">
    <source>
        <dbReference type="EMBL" id="MFD2216418.1"/>
    </source>
</evidence>
<keyword evidence="1" id="KW-0472">Membrane</keyword>
<keyword evidence="1" id="KW-1133">Transmembrane helix</keyword>
<keyword evidence="3" id="KW-1185">Reference proteome</keyword>
<reference evidence="3" key="1">
    <citation type="journal article" date="2019" name="Int. J. Syst. Evol. Microbiol.">
        <title>The Global Catalogue of Microorganisms (GCM) 10K type strain sequencing project: providing services to taxonomists for standard genome sequencing and annotation.</title>
        <authorList>
            <consortium name="The Broad Institute Genomics Platform"/>
            <consortium name="The Broad Institute Genome Sequencing Center for Infectious Disease"/>
            <person name="Wu L."/>
            <person name="Ma J."/>
        </authorList>
    </citation>
    <scope>NUCLEOTIDE SEQUENCE [LARGE SCALE GENOMIC DNA]</scope>
    <source>
        <strain evidence="3">CGMCC 1.15474</strain>
    </source>
</reference>
<name>A0ABW5C1Y3_9BACI</name>
<evidence type="ECO:0000256" key="1">
    <source>
        <dbReference type="SAM" id="Phobius"/>
    </source>
</evidence>